<evidence type="ECO:0000313" key="3">
    <source>
        <dbReference type="Proteomes" id="UP000266234"/>
    </source>
</evidence>
<dbReference type="Proteomes" id="UP000266234">
    <property type="component" value="Unassembled WGS sequence"/>
</dbReference>
<dbReference type="OrthoDB" id="4358152at2759"/>
<organism evidence="2 3">
    <name type="scientific">Fusarium longipes</name>
    <dbReference type="NCBI Taxonomy" id="694270"/>
    <lineage>
        <taxon>Eukaryota</taxon>
        <taxon>Fungi</taxon>
        <taxon>Dikarya</taxon>
        <taxon>Ascomycota</taxon>
        <taxon>Pezizomycotina</taxon>
        <taxon>Sordariomycetes</taxon>
        <taxon>Hypocreomycetidae</taxon>
        <taxon>Hypocreales</taxon>
        <taxon>Nectriaceae</taxon>
        <taxon>Fusarium</taxon>
    </lineage>
</organism>
<accession>A0A395T3J7</accession>
<protein>
    <recommendedName>
        <fullName evidence="1">F-box domain-containing protein</fullName>
    </recommendedName>
</protein>
<gene>
    <name evidence="2" type="ORF">FLONG3_2597</name>
</gene>
<reference evidence="2 3" key="1">
    <citation type="journal article" date="2018" name="PLoS Pathog.">
        <title>Evolution of structural diversity of trichothecenes, a family of toxins produced by plant pathogenic and entomopathogenic fungi.</title>
        <authorList>
            <person name="Proctor R.H."/>
            <person name="McCormick S.P."/>
            <person name="Kim H.S."/>
            <person name="Cardoza R.E."/>
            <person name="Stanley A.M."/>
            <person name="Lindo L."/>
            <person name="Kelly A."/>
            <person name="Brown D.W."/>
            <person name="Lee T."/>
            <person name="Vaughan M.M."/>
            <person name="Alexander N.J."/>
            <person name="Busman M."/>
            <person name="Gutierrez S."/>
        </authorList>
    </citation>
    <scope>NUCLEOTIDE SEQUENCE [LARGE SCALE GENOMIC DNA]</scope>
    <source>
        <strain evidence="2 3">NRRL 20695</strain>
    </source>
</reference>
<evidence type="ECO:0000313" key="2">
    <source>
        <dbReference type="EMBL" id="RGP79293.1"/>
    </source>
</evidence>
<dbReference type="STRING" id="694270.A0A395T3J7"/>
<name>A0A395T3J7_9HYPO</name>
<sequence>MIPSEYKTEEVAAPRTSLELLPAKILTQILEGLSTLAALWNLLRASPKSRHLFNKDPVTWTDLILSGPNTTTPRRIQELIRTVALARADKLPFSFSDCVKQFLHHNVCGCGTIETLGTLPLPKEPHVLRSLLATDHRISTLPKSFLASLLKGLRYSDIAIHQLNPWYRQPFENAIAPNKPPQDEELEEIRAVHAEWAMQLMEELHFLTIKHPEITQCLKVCT</sequence>
<keyword evidence="3" id="KW-1185">Reference proteome</keyword>
<dbReference type="AlphaFoldDB" id="A0A395T3J7"/>
<dbReference type="InterPro" id="IPR001810">
    <property type="entry name" value="F-box_dom"/>
</dbReference>
<comment type="caution">
    <text evidence="2">The sequence shown here is derived from an EMBL/GenBank/DDBJ whole genome shotgun (WGS) entry which is preliminary data.</text>
</comment>
<feature type="domain" description="F-box" evidence="1">
    <location>
        <begin position="15"/>
        <end position="63"/>
    </location>
</feature>
<evidence type="ECO:0000259" key="1">
    <source>
        <dbReference type="PROSITE" id="PS50181"/>
    </source>
</evidence>
<dbReference type="PROSITE" id="PS50181">
    <property type="entry name" value="FBOX"/>
    <property type="match status" value="1"/>
</dbReference>
<proteinExistence type="predicted"/>
<dbReference type="EMBL" id="PXOG01000051">
    <property type="protein sequence ID" value="RGP79293.1"/>
    <property type="molecule type" value="Genomic_DNA"/>
</dbReference>